<evidence type="ECO:0000256" key="4">
    <source>
        <dbReference type="ARBA" id="ARBA00022679"/>
    </source>
</evidence>
<dbReference type="GO" id="GO:0015667">
    <property type="term" value="F:site-specific DNA-methyltransferase (cytosine-N4-specific) activity"/>
    <property type="evidence" value="ECO:0007669"/>
    <property type="project" value="UniProtKB-EC"/>
</dbReference>
<evidence type="ECO:0000256" key="2">
    <source>
        <dbReference type="ARBA" id="ARBA00012185"/>
    </source>
</evidence>
<dbReference type="InterPro" id="IPR029063">
    <property type="entry name" value="SAM-dependent_MTases_sf"/>
</dbReference>
<dbReference type="GO" id="GO:0032259">
    <property type="term" value="P:methylation"/>
    <property type="evidence" value="ECO:0007669"/>
    <property type="project" value="UniProtKB-KW"/>
</dbReference>
<keyword evidence="3" id="KW-0489">Methyltransferase</keyword>
<sequence length="408" mass="45305">MIPATRKAHIQPVHPFPARMAPSIVWDALPESGNPLKILDPMSGSGTTLVLARSRGHRAIGCDTDPLALLIARAWCSDVDSEKLRFRAGVVLEWARELSEKATLADSYPKSADDETRRFMDFWFDPQNRRELNALATSISGVPSNTEKTLLWCAFSRMIITKTSGVSLAMDVSHSRPHKVYAVAPVKPFDAFLKAVSKVAKNCPFPGNVNNAPAVEIENGDARSLPIPSTSIDMVITSPPYLNAIDYLRGHKLSLVWMGHKISEIRALRSGNIGAEVSKGFISKKSIREAMESMADLTPLDNRRLGMIQRYVGDMDRVMRECARVLKRKGRAIFVVGNSAIRGVFIRNSEALIRLAHNNGLSLASCDTRPIETKRRYLPSPEYDKAGAKMQGRMREEVILEFHVDRGE</sequence>
<proteinExistence type="inferred from homology"/>
<evidence type="ECO:0000256" key="1">
    <source>
        <dbReference type="ARBA" id="ARBA00010203"/>
    </source>
</evidence>
<dbReference type="EMBL" id="CAADEW010000040">
    <property type="protein sequence ID" value="VFJ53133.1"/>
    <property type="molecule type" value="Genomic_DNA"/>
</dbReference>
<protein>
    <recommendedName>
        <fullName evidence="2">site-specific DNA-methyltransferase (cytosine-N(4)-specific)</fullName>
        <ecNumber evidence="2">2.1.1.113</ecNumber>
    </recommendedName>
</protein>
<evidence type="ECO:0000256" key="5">
    <source>
        <dbReference type="ARBA" id="ARBA00022691"/>
    </source>
</evidence>
<dbReference type="InterPro" id="IPR017985">
    <property type="entry name" value="MeTrfase_CN4_CS"/>
</dbReference>
<dbReference type="EC" id="2.1.1.113" evidence="2"/>
<accession>A0A450SIE3</accession>
<evidence type="ECO:0000313" key="8">
    <source>
        <dbReference type="EMBL" id="VFJ53133.1"/>
    </source>
</evidence>
<keyword evidence="6" id="KW-0680">Restriction system</keyword>
<dbReference type="GO" id="GO:0009307">
    <property type="term" value="P:DNA restriction-modification system"/>
    <property type="evidence" value="ECO:0007669"/>
    <property type="project" value="UniProtKB-KW"/>
</dbReference>
<dbReference type="PROSITE" id="PS00093">
    <property type="entry name" value="N4_MTASE"/>
    <property type="match status" value="1"/>
</dbReference>
<dbReference type="Gene3D" id="3.40.50.150">
    <property type="entry name" value="Vaccinia Virus protein VP39"/>
    <property type="match status" value="2"/>
</dbReference>
<gene>
    <name evidence="8" type="ORF">BECKFW1821A_GA0114235_104019</name>
</gene>
<comment type="catalytic activity">
    <reaction evidence="7">
        <text>a 2'-deoxycytidine in DNA + S-adenosyl-L-methionine = an N(4)-methyl-2'-deoxycytidine in DNA + S-adenosyl-L-homocysteine + H(+)</text>
        <dbReference type="Rhea" id="RHEA:16857"/>
        <dbReference type="Rhea" id="RHEA-COMP:11369"/>
        <dbReference type="Rhea" id="RHEA-COMP:13674"/>
        <dbReference type="ChEBI" id="CHEBI:15378"/>
        <dbReference type="ChEBI" id="CHEBI:57856"/>
        <dbReference type="ChEBI" id="CHEBI:59789"/>
        <dbReference type="ChEBI" id="CHEBI:85452"/>
        <dbReference type="ChEBI" id="CHEBI:137933"/>
        <dbReference type="EC" id="2.1.1.113"/>
    </reaction>
</comment>
<dbReference type="AlphaFoldDB" id="A0A450SIE3"/>
<keyword evidence="4" id="KW-0808">Transferase</keyword>
<keyword evidence="5" id="KW-0949">S-adenosyl-L-methionine</keyword>
<evidence type="ECO:0000256" key="7">
    <source>
        <dbReference type="ARBA" id="ARBA00049120"/>
    </source>
</evidence>
<dbReference type="SUPFAM" id="SSF53335">
    <property type="entry name" value="S-adenosyl-L-methionine-dependent methyltransferases"/>
    <property type="match status" value="1"/>
</dbReference>
<evidence type="ECO:0000256" key="3">
    <source>
        <dbReference type="ARBA" id="ARBA00022603"/>
    </source>
</evidence>
<organism evidence="8">
    <name type="scientific">Candidatus Kentrum sp. FW</name>
    <dbReference type="NCBI Taxonomy" id="2126338"/>
    <lineage>
        <taxon>Bacteria</taxon>
        <taxon>Pseudomonadati</taxon>
        <taxon>Pseudomonadota</taxon>
        <taxon>Gammaproteobacteria</taxon>
        <taxon>Candidatus Kentrum</taxon>
    </lineage>
</organism>
<dbReference type="GO" id="GO:0003677">
    <property type="term" value="F:DNA binding"/>
    <property type="evidence" value="ECO:0007669"/>
    <property type="project" value="InterPro"/>
</dbReference>
<name>A0A450SIE3_9GAMM</name>
<evidence type="ECO:0000256" key="6">
    <source>
        <dbReference type="ARBA" id="ARBA00022747"/>
    </source>
</evidence>
<comment type="similarity">
    <text evidence="1">Belongs to the N(4)/N(6)-methyltransferase family. N(4) subfamily.</text>
</comment>
<reference evidence="8" key="1">
    <citation type="submission" date="2019-02" db="EMBL/GenBank/DDBJ databases">
        <authorList>
            <person name="Gruber-Vodicka R. H."/>
            <person name="Seah K. B. B."/>
        </authorList>
    </citation>
    <scope>NUCLEOTIDE SEQUENCE</scope>
    <source>
        <strain evidence="8">BECK_BZ15</strain>
    </source>
</reference>